<dbReference type="OrthoDB" id="219241at2"/>
<dbReference type="EMBL" id="FQXZ01000046">
    <property type="protein sequence ID" value="SHI72839.1"/>
    <property type="molecule type" value="Genomic_DNA"/>
</dbReference>
<dbReference type="Proteomes" id="UP000184608">
    <property type="component" value="Unassembled WGS sequence"/>
</dbReference>
<dbReference type="STRING" id="1216006.VA7868_04237"/>
<evidence type="ECO:0000313" key="2">
    <source>
        <dbReference type="Proteomes" id="UP000184608"/>
    </source>
</evidence>
<name>A0A1M6DIF9_9VIBR</name>
<accession>A0A1M6DIF9</accession>
<dbReference type="RefSeq" id="WP_073605828.1">
    <property type="nucleotide sequence ID" value="NZ_FQXZ01000046.1"/>
</dbReference>
<reference evidence="1 2" key="1">
    <citation type="submission" date="2016-11" db="EMBL/GenBank/DDBJ databases">
        <authorList>
            <person name="Jaros S."/>
            <person name="Januszkiewicz K."/>
            <person name="Wedrychowicz H."/>
        </authorList>
    </citation>
    <scope>NUCLEOTIDE SEQUENCE [LARGE SCALE GENOMIC DNA]</scope>
    <source>
        <strain evidence="1 2">CECT 7868</strain>
    </source>
</reference>
<protein>
    <submittedName>
        <fullName evidence="1">Uncharacterized protein</fullName>
    </submittedName>
</protein>
<proteinExistence type="predicted"/>
<organism evidence="1 2">
    <name type="scientific">Vibrio aerogenes CECT 7868</name>
    <dbReference type="NCBI Taxonomy" id="1216006"/>
    <lineage>
        <taxon>Bacteria</taxon>
        <taxon>Pseudomonadati</taxon>
        <taxon>Pseudomonadota</taxon>
        <taxon>Gammaproteobacteria</taxon>
        <taxon>Vibrionales</taxon>
        <taxon>Vibrionaceae</taxon>
        <taxon>Vibrio</taxon>
    </lineage>
</organism>
<gene>
    <name evidence="1" type="ORF">VA7868_04237</name>
</gene>
<sequence length="1148" mass="130551">MNLEHQMNSKTEGKFVELKGERYYQIENVDQMAPFFISVVSSGDHWLFISSAGSLSAGRIRPENALFPYKSVDHIHESAGNTGPKTIIWVRDKDKWCMWEPFNSHHDHLYIVTRNLYKSALGDKILFEEMNHSLGMRFRYSWNTSERFGFVRQSELTDLSGLDRETEVLDGIQNILPSGAPLAALQTRSALVDAYKWNEKLPESSLALYSMYAKLSDRAEPAESLRATTVFSVDEESRCILLSSQQLNDFRHRRPLTGEDLTRGVRGSYFICKTGLLQASQSKSWMIVADIDKSHSDISRLRAVMSDSSCLASVIEDSVALNQKELIDLMSGGDAWQMTADENTHVHHYANVLFNSMRGGIFENNYEINKQDLIATIGRTNRLIADKYADFFDLMPDAFTHADLMSELTESGDPQLIRLGYEYLPLTFGRRHGDPSRPWNHYEIKLKDEHGERLLSYQGNWRDIFQNWEALALSYPGFIFSFLAKFVNASTIDGYNPYRITKEGVDWEILDPQDPWSNIGYWGDHQIIYLLKFFELADKYQYDGLVKLMAQDIFSYANVPYELCSVEKLFENPKDTVSFNHALQHRIEARVQQMGSDGRLIADRNGEVYLVNLTEKMLVPLLAKLSNLVLDGGIWLNTQRPEWNDANNAIVGNGLSMVTLYYLRRYVSFMQKLIKDIPSAVAVSKEVLEWALNITRILQDATQAIHQGTVNRQTRKSILTRLEKAADDYRQRVYHLNGFSGKTVVETAVLRELLTLSEAVLDASIAGNRRQDGLYNAYNIVTYSRESLTIDTLYPMLEGQVAVLSSGVLTPAQAVELLDHLFTSEMYREDQHSFMLYPDRDLSSFLEKNLIPAECVRQNPLLVSMTEKNDRRIVQTDDAGASHFHPEFENAALLREAIDRVRSDYPEQPECAWQQLEQLYETVFHHKAFTGRSGTMFGYEGLGCIYWHMVSKLLLAVQENYLAAWRQNPASEETGRLASYYYLVREGIGFNKTPDEYGAFPTDPYSHTPKHAGAQQPGMTGQVKEEILTRFGELGLMVNSGRISVSPTLLKASEFLSHSSLFTCLNLSGEQQSYVLQAGQLAFTFCQVPFIYQLTTELSGTVTLTLKDETTVLYDSLTLSTDMSASIFERKGEISKVLVTVPESIMMK</sequence>
<dbReference type="AlphaFoldDB" id="A0A1M6DIF9"/>
<evidence type="ECO:0000313" key="1">
    <source>
        <dbReference type="EMBL" id="SHI72839.1"/>
    </source>
</evidence>
<keyword evidence="2" id="KW-1185">Reference proteome</keyword>